<protein>
    <submittedName>
        <fullName evidence="3">Uncharacterized protein</fullName>
    </submittedName>
</protein>
<feature type="region of interest" description="Disordered" evidence="2">
    <location>
        <begin position="267"/>
        <end position="302"/>
    </location>
</feature>
<keyword evidence="4" id="KW-1185">Reference proteome</keyword>
<feature type="compositionally biased region" description="Low complexity" evidence="2">
    <location>
        <begin position="84"/>
        <end position="101"/>
    </location>
</feature>
<feature type="region of interest" description="Disordered" evidence="2">
    <location>
        <begin position="122"/>
        <end position="147"/>
    </location>
</feature>
<feature type="coiled-coil region" evidence="1">
    <location>
        <begin position="322"/>
        <end position="366"/>
    </location>
</feature>
<evidence type="ECO:0000313" key="3">
    <source>
        <dbReference type="EMBL" id="CAB1412548.1"/>
    </source>
</evidence>
<reference evidence="3" key="1">
    <citation type="submission" date="2020-03" db="EMBL/GenBank/DDBJ databases">
        <authorList>
            <person name="Weist P."/>
        </authorList>
    </citation>
    <scope>NUCLEOTIDE SEQUENCE</scope>
</reference>
<keyword evidence="1" id="KW-0175">Coiled coil</keyword>
<proteinExistence type="predicted"/>
<evidence type="ECO:0000256" key="1">
    <source>
        <dbReference type="SAM" id="Coils"/>
    </source>
</evidence>
<gene>
    <name evidence="3" type="ORF">PLEPLA_LOCUS240</name>
</gene>
<sequence>MLQPLEGPGLEKNRPNLLLGLAIIQKTKRPGGLPQEIEEKRPKVQMSKDPMWMPKPPVLYGSNKSEIFQPYDPETPATSFNPRSPSCPGSPSDSSSSGSVTVPSLLTSMRVTPPVYSPFVVSASTSNSISDKRTKTESNDKTPLQTIMKSIYRNKQTDSMASGEGSSAAKTCVKNKPVFSHVSGSMVDPIVQQYGQKSKVKKIEEEENYYDRPYDPEEEYDPAMGYGVAAPQNIEKIKKDGPAVSGFMEDDIAYDPEDETIFEDIQSDTHLTKKPVTTSASTSSPAPPSTQVVTPSATTTPVETTPAAVMPTLPTGIVVVSAATLSEQQRMLEELNKQIEEQKRQLKEQEEALRQQREAVDVKKRIDTKEVKVTGQGTELETRLNVRVAIVESIVHAVILMVIKDLHRLL</sequence>
<name>A0A9N7Y4N0_PLEPL</name>
<accession>A0A9N7Y4N0</accession>
<feature type="compositionally biased region" description="Basic and acidic residues" evidence="2">
    <location>
        <begin position="130"/>
        <end position="140"/>
    </location>
</feature>
<dbReference type="Proteomes" id="UP001153269">
    <property type="component" value="Unassembled WGS sequence"/>
</dbReference>
<organism evidence="3 4">
    <name type="scientific">Pleuronectes platessa</name>
    <name type="common">European plaice</name>
    <dbReference type="NCBI Taxonomy" id="8262"/>
    <lineage>
        <taxon>Eukaryota</taxon>
        <taxon>Metazoa</taxon>
        <taxon>Chordata</taxon>
        <taxon>Craniata</taxon>
        <taxon>Vertebrata</taxon>
        <taxon>Euteleostomi</taxon>
        <taxon>Actinopterygii</taxon>
        <taxon>Neopterygii</taxon>
        <taxon>Teleostei</taxon>
        <taxon>Neoteleostei</taxon>
        <taxon>Acanthomorphata</taxon>
        <taxon>Carangaria</taxon>
        <taxon>Pleuronectiformes</taxon>
        <taxon>Pleuronectoidei</taxon>
        <taxon>Pleuronectidae</taxon>
        <taxon>Pleuronectes</taxon>
    </lineage>
</organism>
<dbReference type="EMBL" id="CADEAL010000006">
    <property type="protein sequence ID" value="CAB1412548.1"/>
    <property type="molecule type" value="Genomic_DNA"/>
</dbReference>
<evidence type="ECO:0000256" key="2">
    <source>
        <dbReference type="SAM" id="MobiDB-lite"/>
    </source>
</evidence>
<dbReference type="AlphaFoldDB" id="A0A9N7Y4N0"/>
<evidence type="ECO:0000313" key="4">
    <source>
        <dbReference type="Proteomes" id="UP001153269"/>
    </source>
</evidence>
<feature type="compositionally biased region" description="Low complexity" evidence="2">
    <location>
        <begin position="275"/>
        <end position="302"/>
    </location>
</feature>
<comment type="caution">
    <text evidence="3">The sequence shown here is derived from an EMBL/GenBank/DDBJ whole genome shotgun (WGS) entry which is preliminary data.</text>
</comment>
<feature type="region of interest" description="Disordered" evidence="2">
    <location>
        <begin position="28"/>
        <end position="101"/>
    </location>
</feature>